<dbReference type="EMBL" id="BFBB01000003">
    <property type="protein sequence ID" value="GBF49434.1"/>
    <property type="molecule type" value="Genomic_DNA"/>
</dbReference>
<dbReference type="Proteomes" id="UP000245133">
    <property type="component" value="Unassembled WGS sequence"/>
</dbReference>
<proteinExistence type="predicted"/>
<keyword evidence="2" id="KW-1185">Reference proteome</keyword>
<dbReference type="AlphaFoldDB" id="A0A2P2DXT3"/>
<protein>
    <submittedName>
        <fullName evidence="1">Uncharacterized protein</fullName>
    </submittedName>
</protein>
<accession>A0A2P2DXT3</accession>
<gene>
    <name evidence="1" type="ORF">LPTSP4_09470</name>
</gene>
<sequence>MNEKTTVEKVAKDYFTQTELKNRGWTNKAIMLFYSEPDLLKNNPRYASAPKMKLYDIDKVKEIESSEEFTQFQERNQKRVLGAEKAISTKYEKTLEEIENFKVEIPILPERKLFKLAIENYNENQMARGNFHKFANLDSDTDFLHRITVNYIRHVLTDYEMKLQEIKRRVGSGTAYEMLRKKVFTAIKEAYPYLIVEDTYYRNF</sequence>
<name>A0A2P2DXT3_9LEPT</name>
<comment type="caution">
    <text evidence="1">The sequence shown here is derived from an EMBL/GenBank/DDBJ whole genome shotgun (WGS) entry which is preliminary data.</text>
</comment>
<dbReference type="OrthoDB" id="2030441at2"/>
<dbReference type="RefSeq" id="WP_108974323.1">
    <property type="nucleotide sequence ID" value="NZ_BFBB01000003.1"/>
</dbReference>
<evidence type="ECO:0000313" key="1">
    <source>
        <dbReference type="EMBL" id="GBF49434.1"/>
    </source>
</evidence>
<reference evidence="1 2" key="1">
    <citation type="submission" date="2018-02" db="EMBL/GenBank/DDBJ databases">
        <title>Novel Leptospira species isolated from soil and water in Japan.</title>
        <authorList>
            <person name="Nakao R."/>
            <person name="Masuzawa T."/>
        </authorList>
    </citation>
    <scope>NUCLEOTIDE SEQUENCE [LARGE SCALE GENOMIC DNA]</scope>
    <source>
        <strain evidence="1 2">YH101</strain>
    </source>
</reference>
<evidence type="ECO:0000313" key="2">
    <source>
        <dbReference type="Proteomes" id="UP000245133"/>
    </source>
</evidence>
<organism evidence="1 2">
    <name type="scientific">Leptospira ryugenii</name>
    <dbReference type="NCBI Taxonomy" id="1917863"/>
    <lineage>
        <taxon>Bacteria</taxon>
        <taxon>Pseudomonadati</taxon>
        <taxon>Spirochaetota</taxon>
        <taxon>Spirochaetia</taxon>
        <taxon>Leptospirales</taxon>
        <taxon>Leptospiraceae</taxon>
        <taxon>Leptospira</taxon>
    </lineage>
</organism>